<name>A0A016TBT5_9BILA</name>
<comment type="caution">
    <text evidence="1">The sequence shown here is derived from an EMBL/GenBank/DDBJ whole genome shotgun (WGS) entry which is preliminary data.</text>
</comment>
<organism evidence="1 2">
    <name type="scientific">Ancylostoma ceylanicum</name>
    <dbReference type="NCBI Taxonomy" id="53326"/>
    <lineage>
        <taxon>Eukaryota</taxon>
        <taxon>Metazoa</taxon>
        <taxon>Ecdysozoa</taxon>
        <taxon>Nematoda</taxon>
        <taxon>Chromadorea</taxon>
        <taxon>Rhabditida</taxon>
        <taxon>Rhabditina</taxon>
        <taxon>Rhabditomorpha</taxon>
        <taxon>Strongyloidea</taxon>
        <taxon>Ancylostomatidae</taxon>
        <taxon>Ancylostomatinae</taxon>
        <taxon>Ancylostoma</taxon>
    </lineage>
</organism>
<reference evidence="2" key="1">
    <citation type="journal article" date="2015" name="Nat. Genet.">
        <title>The genome and transcriptome of the zoonotic hookworm Ancylostoma ceylanicum identify infection-specific gene families.</title>
        <authorList>
            <person name="Schwarz E.M."/>
            <person name="Hu Y."/>
            <person name="Antoshechkin I."/>
            <person name="Miller M.M."/>
            <person name="Sternberg P.W."/>
            <person name="Aroian R.V."/>
        </authorList>
    </citation>
    <scope>NUCLEOTIDE SEQUENCE</scope>
    <source>
        <strain evidence="2">HY135</strain>
    </source>
</reference>
<evidence type="ECO:0000313" key="2">
    <source>
        <dbReference type="Proteomes" id="UP000024635"/>
    </source>
</evidence>
<proteinExistence type="predicted"/>
<gene>
    <name evidence="1" type="primary">Acey_s0117.g638</name>
    <name evidence="1" type="ORF">Y032_0117g638</name>
</gene>
<dbReference type="Proteomes" id="UP000024635">
    <property type="component" value="Unassembled WGS sequence"/>
</dbReference>
<evidence type="ECO:0000313" key="1">
    <source>
        <dbReference type="EMBL" id="EYC00151.1"/>
    </source>
</evidence>
<keyword evidence="2" id="KW-1185">Reference proteome</keyword>
<dbReference type="EMBL" id="JARK01001453">
    <property type="protein sequence ID" value="EYC00151.1"/>
    <property type="molecule type" value="Genomic_DNA"/>
</dbReference>
<accession>A0A016TBT5</accession>
<protein>
    <submittedName>
        <fullName evidence="1">Uncharacterized protein</fullName>
    </submittedName>
</protein>
<sequence>MRSYAYTVIDVHSHRFIEDDSCMFAVIVDDNSIPVMHAPLLKVRNFERQTFGTSAGFADFRNFRGTWFTIGARFSELPRKYDVTDQFFRKFRECTEWRRRENASFETSAELCDLWNLRGASR</sequence>
<dbReference type="AlphaFoldDB" id="A0A016TBT5"/>